<gene>
    <name evidence="1" type="ORF">NDU88_000307</name>
</gene>
<name>A0AAV7TFW9_PLEWA</name>
<dbReference type="EMBL" id="JANPWB010000006">
    <property type="protein sequence ID" value="KAJ1175016.1"/>
    <property type="molecule type" value="Genomic_DNA"/>
</dbReference>
<evidence type="ECO:0000313" key="2">
    <source>
        <dbReference type="Proteomes" id="UP001066276"/>
    </source>
</evidence>
<accession>A0AAV7TFW9</accession>
<comment type="caution">
    <text evidence="1">The sequence shown here is derived from an EMBL/GenBank/DDBJ whole genome shotgun (WGS) entry which is preliminary data.</text>
</comment>
<keyword evidence="2" id="KW-1185">Reference proteome</keyword>
<protein>
    <submittedName>
        <fullName evidence="1">Uncharacterized protein</fullName>
    </submittedName>
</protein>
<proteinExistence type="predicted"/>
<dbReference type="Proteomes" id="UP001066276">
    <property type="component" value="Chromosome 3_2"/>
</dbReference>
<sequence>MDRYIMTRDRAQQYRELAQQSLGVLDGTGQKDRWLGADNRRGAGVPNTGVDRARGWRGPQWVACLWLLPVVTLIWP</sequence>
<dbReference type="AlphaFoldDB" id="A0AAV7TFW9"/>
<reference evidence="1" key="1">
    <citation type="journal article" date="2022" name="bioRxiv">
        <title>Sequencing and chromosome-scale assembly of the giantPleurodeles waltlgenome.</title>
        <authorList>
            <person name="Brown T."/>
            <person name="Elewa A."/>
            <person name="Iarovenko S."/>
            <person name="Subramanian E."/>
            <person name="Araus A.J."/>
            <person name="Petzold A."/>
            <person name="Susuki M."/>
            <person name="Suzuki K.-i.T."/>
            <person name="Hayashi T."/>
            <person name="Toyoda A."/>
            <person name="Oliveira C."/>
            <person name="Osipova E."/>
            <person name="Leigh N.D."/>
            <person name="Simon A."/>
            <person name="Yun M.H."/>
        </authorList>
    </citation>
    <scope>NUCLEOTIDE SEQUENCE</scope>
    <source>
        <strain evidence="1">20211129_DDA</strain>
        <tissue evidence="1">Liver</tissue>
    </source>
</reference>
<evidence type="ECO:0000313" key="1">
    <source>
        <dbReference type="EMBL" id="KAJ1175016.1"/>
    </source>
</evidence>
<organism evidence="1 2">
    <name type="scientific">Pleurodeles waltl</name>
    <name type="common">Iberian ribbed newt</name>
    <dbReference type="NCBI Taxonomy" id="8319"/>
    <lineage>
        <taxon>Eukaryota</taxon>
        <taxon>Metazoa</taxon>
        <taxon>Chordata</taxon>
        <taxon>Craniata</taxon>
        <taxon>Vertebrata</taxon>
        <taxon>Euteleostomi</taxon>
        <taxon>Amphibia</taxon>
        <taxon>Batrachia</taxon>
        <taxon>Caudata</taxon>
        <taxon>Salamandroidea</taxon>
        <taxon>Salamandridae</taxon>
        <taxon>Pleurodelinae</taxon>
        <taxon>Pleurodeles</taxon>
    </lineage>
</organism>